<protein>
    <submittedName>
        <fullName evidence="1">Uncharacterized protein</fullName>
    </submittedName>
</protein>
<comment type="caution">
    <text evidence="1">The sequence shown here is derived from an EMBL/GenBank/DDBJ whole genome shotgun (WGS) entry which is preliminary data.</text>
</comment>
<keyword evidence="2" id="KW-1185">Reference proteome</keyword>
<dbReference type="EMBL" id="CAAALY010000417">
    <property type="protein sequence ID" value="VEL06798.1"/>
    <property type="molecule type" value="Genomic_DNA"/>
</dbReference>
<name>A0A3S5FBK8_9PLAT</name>
<dbReference type="AlphaFoldDB" id="A0A3S5FBK8"/>
<evidence type="ECO:0000313" key="1">
    <source>
        <dbReference type="EMBL" id="VEL06798.1"/>
    </source>
</evidence>
<reference evidence="1" key="1">
    <citation type="submission" date="2018-11" db="EMBL/GenBank/DDBJ databases">
        <authorList>
            <consortium name="Pathogen Informatics"/>
        </authorList>
    </citation>
    <scope>NUCLEOTIDE SEQUENCE</scope>
</reference>
<organism evidence="1 2">
    <name type="scientific">Protopolystoma xenopodis</name>
    <dbReference type="NCBI Taxonomy" id="117903"/>
    <lineage>
        <taxon>Eukaryota</taxon>
        <taxon>Metazoa</taxon>
        <taxon>Spiralia</taxon>
        <taxon>Lophotrochozoa</taxon>
        <taxon>Platyhelminthes</taxon>
        <taxon>Monogenea</taxon>
        <taxon>Polyopisthocotylea</taxon>
        <taxon>Polystomatidea</taxon>
        <taxon>Polystomatidae</taxon>
        <taxon>Protopolystoma</taxon>
    </lineage>
</organism>
<sequence length="122" mass="13703">MDASGKVVRVKWAGRLEQLLLQGTTGTKSHTDKHTSTLACMHEPQYADDYGEKRMHTMSSPLQHGLCRLKYRVLGNPAAFRHTLAGQQVHVSGCSPAGAVILRRMGKTRFERVNLVGRREYR</sequence>
<accession>A0A3S5FBK8</accession>
<evidence type="ECO:0000313" key="2">
    <source>
        <dbReference type="Proteomes" id="UP000784294"/>
    </source>
</evidence>
<proteinExistence type="predicted"/>
<dbReference type="Proteomes" id="UP000784294">
    <property type="component" value="Unassembled WGS sequence"/>
</dbReference>
<gene>
    <name evidence="1" type="ORF">PXEA_LOCUS238</name>
</gene>